<organism evidence="3 4">
    <name type="scientific">Polaromonas vacuolata</name>
    <dbReference type="NCBI Taxonomy" id="37448"/>
    <lineage>
        <taxon>Bacteria</taxon>
        <taxon>Pseudomonadati</taxon>
        <taxon>Pseudomonadota</taxon>
        <taxon>Betaproteobacteria</taxon>
        <taxon>Burkholderiales</taxon>
        <taxon>Comamonadaceae</taxon>
        <taxon>Polaromonas</taxon>
    </lineage>
</organism>
<comment type="similarity">
    <text evidence="1 2">Belongs to the OprB family.</text>
</comment>
<dbReference type="Proteomes" id="UP000502041">
    <property type="component" value="Chromosome"/>
</dbReference>
<dbReference type="EMBL" id="CP051461">
    <property type="protein sequence ID" value="QJC55175.1"/>
    <property type="molecule type" value="Genomic_DNA"/>
</dbReference>
<gene>
    <name evidence="3" type="ORF">HC248_00438</name>
</gene>
<dbReference type="InterPro" id="IPR038673">
    <property type="entry name" value="OprB_sf"/>
</dbReference>
<dbReference type="Pfam" id="PF04966">
    <property type="entry name" value="OprB"/>
    <property type="match status" value="1"/>
</dbReference>
<dbReference type="GO" id="GO:0016020">
    <property type="term" value="C:membrane"/>
    <property type="evidence" value="ECO:0007669"/>
    <property type="project" value="InterPro"/>
</dbReference>
<accession>A0A6H2H5P6</accession>
<name>A0A6H2H5P6_9BURK</name>
<dbReference type="InterPro" id="IPR007049">
    <property type="entry name" value="Carb-sel_porin_OprB"/>
</dbReference>
<proteinExistence type="inferred from homology"/>
<dbReference type="GO" id="GO:0008643">
    <property type="term" value="P:carbohydrate transport"/>
    <property type="evidence" value="ECO:0007669"/>
    <property type="project" value="InterPro"/>
</dbReference>
<feature type="chain" id="PRO_5026379535" evidence="2">
    <location>
        <begin position="44"/>
        <end position="440"/>
    </location>
</feature>
<evidence type="ECO:0000256" key="1">
    <source>
        <dbReference type="ARBA" id="ARBA00008769"/>
    </source>
</evidence>
<keyword evidence="4" id="KW-1185">Reference proteome</keyword>
<dbReference type="AlphaFoldDB" id="A0A6H2H5P6"/>
<feature type="signal peptide" evidence="2">
    <location>
        <begin position="1"/>
        <end position="43"/>
    </location>
</feature>
<dbReference type="KEGG" id="pvac:HC248_00438"/>
<sequence>MHNMNKNTLAFTFLNPQRASIGLRPTILAMLLSLASLSVAAQAGNAQTADGVQTPEKPAVETGGLKIEANLNAVYQGINGTASSDAQAQRRLNYRGDVFLTLPAGEFGSASGTALAQFRVGVGSGVTLRPTYSATPNSTGFTQDTGANSYYATLAQAYYQLVFPLGAGDKAAQSRLEVTAGKLDLFAFFDQNAVSGDEGRAFLNNAFVHNPLLDSGADIGADKYGFAPAARLALLGQAGRFDYGFSLGVFASGPAADFSASPSQPLVIGQFELSPQAEGAADAGARAHYRVYAWTNGQTRDFDQTRARHSGWGVSLDQKVGQDWNLSSRYGQRTSGSGRFDKALTLAVEYAGSNWGRSTDALGLAAGLLKTGSRYQVASQDGSLQGYASGGNERLMEIYYRYQVNEKLSLSPDFQLISRPGGDGNASRVRVAGLRANLGF</sequence>
<evidence type="ECO:0000256" key="2">
    <source>
        <dbReference type="RuleBase" id="RU363072"/>
    </source>
</evidence>
<evidence type="ECO:0000313" key="4">
    <source>
        <dbReference type="Proteomes" id="UP000502041"/>
    </source>
</evidence>
<protein>
    <submittedName>
        <fullName evidence="3">Uncharacterized protein</fullName>
    </submittedName>
</protein>
<dbReference type="Gene3D" id="2.40.160.180">
    <property type="entry name" value="Carbohydrate-selective porin OprB"/>
    <property type="match status" value="1"/>
</dbReference>
<keyword evidence="2" id="KW-0732">Signal</keyword>
<dbReference type="GO" id="GO:0015288">
    <property type="term" value="F:porin activity"/>
    <property type="evidence" value="ECO:0007669"/>
    <property type="project" value="InterPro"/>
</dbReference>
<evidence type="ECO:0000313" key="3">
    <source>
        <dbReference type="EMBL" id="QJC55175.1"/>
    </source>
</evidence>
<reference evidence="3 4" key="1">
    <citation type="submission" date="2020-04" db="EMBL/GenBank/DDBJ databases">
        <title>Complete genome of a Psychrophilic, Marine, Gas Vacuolate Bacterium Polaromonas vacuolata KCTC 22033T.</title>
        <authorList>
            <person name="Hwang K."/>
            <person name="Kim K.M."/>
        </authorList>
    </citation>
    <scope>NUCLEOTIDE SEQUENCE [LARGE SCALE GENOMIC DNA]</scope>
    <source>
        <strain evidence="3 4">KCTC 22033</strain>
    </source>
</reference>